<dbReference type="PANTHER" id="PTHR39614:SF2">
    <property type="entry name" value="INTEGRAL MEMBRANE PROTEIN"/>
    <property type="match status" value="1"/>
</dbReference>
<evidence type="ECO:0000313" key="5">
    <source>
        <dbReference type="Proteomes" id="UP000193689"/>
    </source>
</evidence>
<feature type="transmembrane region" description="Helical" evidence="2">
    <location>
        <begin position="23"/>
        <end position="44"/>
    </location>
</feature>
<feature type="compositionally biased region" description="Polar residues" evidence="1">
    <location>
        <begin position="308"/>
        <end position="319"/>
    </location>
</feature>
<dbReference type="InterPro" id="IPR049326">
    <property type="entry name" value="Rhodopsin_dom_fungi"/>
</dbReference>
<dbReference type="Proteomes" id="UP000193689">
    <property type="component" value="Unassembled WGS sequence"/>
</dbReference>
<feature type="region of interest" description="Disordered" evidence="1">
    <location>
        <begin position="305"/>
        <end position="339"/>
    </location>
</feature>
<dbReference type="PANTHER" id="PTHR39614">
    <property type="entry name" value="INTEGRAL MEMBRANE PROTEIN"/>
    <property type="match status" value="1"/>
</dbReference>
<feature type="transmembrane region" description="Helical" evidence="2">
    <location>
        <begin position="99"/>
        <end position="121"/>
    </location>
</feature>
<keyword evidence="5" id="KW-1185">Reference proteome</keyword>
<dbReference type="Pfam" id="PF20684">
    <property type="entry name" value="Fung_rhodopsin"/>
    <property type="match status" value="1"/>
</dbReference>
<evidence type="ECO:0000313" key="4">
    <source>
        <dbReference type="EMBL" id="ORY59964.1"/>
    </source>
</evidence>
<keyword evidence="2" id="KW-1133">Transmembrane helix</keyword>
<evidence type="ECO:0000259" key="3">
    <source>
        <dbReference type="Pfam" id="PF20684"/>
    </source>
</evidence>
<proteinExistence type="predicted"/>
<dbReference type="STRING" id="1141098.A0A1Y2DLE4"/>
<dbReference type="AlphaFoldDB" id="A0A1Y2DLE4"/>
<gene>
    <name evidence="4" type="ORF">BCR38DRAFT_443484</name>
</gene>
<dbReference type="EMBL" id="MCFJ01000012">
    <property type="protein sequence ID" value="ORY59964.1"/>
    <property type="molecule type" value="Genomic_DNA"/>
</dbReference>
<organism evidence="4 5">
    <name type="scientific">Pseudomassariella vexata</name>
    <dbReference type="NCBI Taxonomy" id="1141098"/>
    <lineage>
        <taxon>Eukaryota</taxon>
        <taxon>Fungi</taxon>
        <taxon>Dikarya</taxon>
        <taxon>Ascomycota</taxon>
        <taxon>Pezizomycotina</taxon>
        <taxon>Sordariomycetes</taxon>
        <taxon>Xylariomycetidae</taxon>
        <taxon>Amphisphaeriales</taxon>
        <taxon>Pseudomassariaceae</taxon>
        <taxon>Pseudomassariella</taxon>
    </lineage>
</organism>
<feature type="transmembrane region" description="Helical" evidence="2">
    <location>
        <begin position="212"/>
        <end position="231"/>
    </location>
</feature>
<dbReference type="RefSeq" id="XP_040712398.1">
    <property type="nucleotide sequence ID" value="XM_040860877.1"/>
</dbReference>
<dbReference type="InParanoid" id="A0A1Y2DLE4"/>
<accession>A0A1Y2DLE4</accession>
<feature type="transmembrane region" description="Helical" evidence="2">
    <location>
        <begin position="175"/>
        <end position="200"/>
    </location>
</feature>
<sequence length="386" mass="43672">MSSEPSGKDHLRFSPIHADDHAGYLWIITILATIYSFLAAILRVHIKWGKHGIDDYLLLSATVVKLAQSAVVFYGLNNGLAKFNSITTEYQWQLSGKSFFAVELLSILALCLAKCSVIALMLRMFAIKMWKNLLCAVLLFLAAAWGVGSIIGLAINCSAVDILTDNNTQCPQQYLRWKIITAIDIITELLICLLPIALVWSLNMSFNLKCQVFTAFSFRIPLIVASALHLAYFKKYPTSAEPQFDITNSLLIQQVMLTWSLISATIPNLKSFMMSFSMILSFQINMRTGDQSSNNTYTLRSFRRGTKAKTTSRSDGTLSSRERSFRKDDKDRDNQELKLRPDGLENMVTVVHSSDTTGHEIYMTRKDSQELIIKRDVQWDVCHEPW</sequence>
<comment type="caution">
    <text evidence="4">The sequence shown here is derived from an EMBL/GenBank/DDBJ whole genome shotgun (WGS) entry which is preliminary data.</text>
</comment>
<keyword evidence="2" id="KW-0812">Transmembrane</keyword>
<name>A0A1Y2DLE4_9PEZI</name>
<feature type="compositionally biased region" description="Basic and acidic residues" evidence="1">
    <location>
        <begin position="320"/>
        <end position="339"/>
    </location>
</feature>
<dbReference type="GeneID" id="63777089"/>
<keyword evidence="2" id="KW-0472">Membrane</keyword>
<reference evidence="4 5" key="1">
    <citation type="submission" date="2016-07" db="EMBL/GenBank/DDBJ databases">
        <title>Pervasive Adenine N6-methylation of Active Genes in Fungi.</title>
        <authorList>
            <consortium name="DOE Joint Genome Institute"/>
            <person name="Mondo S.J."/>
            <person name="Dannebaum R.O."/>
            <person name="Kuo R.C."/>
            <person name="Labutti K."/>
            <person name="Haridas S."/>
            <person name="Kuo A."/>
            <person name="Salamov A."/>
            <person name="Ahrendt S.R."/>
            <person name="Lipzen A."/>
            <person name="Sullivan W."/>
            <person name="Andreopoulos W.B."/>
            <person name="Clum A."/>
            <person name="Lindquist E."/>
            <person name="Daum C."/>
            <person name="Ramamoorthy G.K."/>
            <person name="Gryganskyi A."/>
            <person name="Culley D."/>
            <person name="Magnuson J.K."/>
            <person name="James T.Y."/>
            <person name="O'Malley M.A."/>
            <person name="Stajich J.E."/>
            <person name="Spatafora J.W."/>
            <person name="Visel A."/>
            <person name="Grigoriev I.V."/>
        </authorList>
    </citation>
    <scope>NUCLEOTIDE SEQUENCE [LARGE SCALE GENOMIC DNA]</scope>
    <source>
        <strain evidence="4 5">CBS 129021</strain>
    </source>
</reference>
<protein>
    <recommendedName>
        <fullName evidence="3">Rhodopsin domain-containing protein</fullName>
    </recommendedName>
</protein>
<evidence type="ECO:0000256" key="2">
    <source>
        <dbReference type="SAM" id="Phobius"/>
    </source>
</evidence>
<dbReference type="OrthoDB" id="3918601at2759"/>
<feature type="transmembrane region" description="Helical" evidence="2">
    <location>
        <begin position="133"/>
        <end position="155"/>
    </location>
</feature>
<evidence type="ECO:0000256" key="1">
    <source>
        <dbReference type="SAM" id="MobiDB-lite"/>
    </source>
</evidence>
<feature type="transmembrane region" description="Helical" evidence="2">
    <location>
        <begin position="56"/>
        <end position="76"/>
    </location>
</feature>
<feature type="domain" description="Rhodopsin" evidence="3">
    <location>
        <begin position="45"/>
        <end position="273"/>
    </location>
</feature>